<comment type="caution">
    <text evidence="2">The sequence shown here is derived from an EMBL/GenBank/DDBJ whole genome shotgun (WGS) entry which is preliminary data.</text>
</comment>
<organism evidence="2 3">
    <name type="scientific">Leeuwenhoekiella aequorea</name>
    <dbReference type="NCBI Taxonomy" id="283736"/>
    <lineage>
        <taxon>Bacteria</taxon>
        <taxon>Pseudomonadati</taxon>
        <taxon>Bacteroidota</taxon>
        <taxon>Flavobacteriia</taxon>
        <taxon>Flavobacteriales</taxon>
        <taxon>Flavobacteriaceae</taxon>
        <taxon>Leeuwenhoekiella</taxon>
    </lineage>
</organism>
<keyword evidence="1" id="KW-0732">Signal</keyword>
<evidence type="ECO:0000256" key="1">
    <source>
        <dbReference type="SAM" id="SignalP"/>
    </source>
</evidence>
<keyword evidence="3" id="KW-1185">Reference proteome</keyword>
<dbReference type="OrthoDB" id="750023at2"/>
<reference evidence="2 3" key="1">
    <citation type="submission" date="2018-07" db="EMBL/GenBank/DDBJ databases">
        <title>Leeuwenhoekiella genomics.</title>
        <authorList>
            <person name="Tahon G."/>
            <person name="Willems A."/>
        </authorList>
    </citation>
    <scope>NUCLEOTIDE SEQUENCE [LARGE SCALE GENOMIC DNA]</scope>
    <source>
        <strain evidence="2 3">LMG 22550</strain>
    </source>
</reference>
<proteinExistence type="predicted"/>
<sequence>MKRTLLFLAASFVIGATAQAADFAQVTAPDDNLIINSTVMSPVIFIERGVEFLVYPNGTLDFNVTPSSTRINGKYVKEVYHPGNHKMNYNTGANYRKGYVQYNRSGQVTQIGTLTIDYLRNGQVSRIGAIPVKYKKGRLDQIGNAKMHYDRSGRIYKQTGNLSNGKDKINLNIKVIEVYGDRSRR</sequence>
<feature type="chain" id="PRO_5020382950" evidence="1">
    <location>
        <begin position="21"/>
        <end position="185"/>
    </location>
</feature>
<dbReference type="EMBL" id="QOVM01000006">
    <property type="protein sequence ID" value="RXG21132.1"/>
    <property type="molecule type" value="Genomic_DNA"/>
</dbReference>
<feature type="signal peptide" evidence="1">
    <location>
        <begin position="1"/>
        <end position="20"/>
    </location>
</feature>
<protein>
    <submittedName>
        <fullName evidence="2">Uncharacterized protein</fullName>
    </submittedName>
</protein>
<evidence type="ECO:0000313" key="2">
    <source>
        <dbReference type="EMBL" id="RXG21132.1"/>
    </source>
</evidence>
<name>A0A4V1KQE5_9FLAO</name>
<accession>A0A4V1KQE5</accession>
<dbReference type="AlphaFoldDB" id="A0A4V1KQE5"/>
<gene>
    <name evidence="2" type="ORF">DSM00_2649</name>
</gene>
<dbReference type="RefSeq" id="WP_128758405.1">
    <property type="nucleotide sequence ID" value="NZ_QOVM01000006.1"/>
</dbReference>
<evidence type="ECO:0000313" key="3">
    <source>
        <dbReference type="Proteomes" id="UP000289238"/>
    </source>
</evidence>
<dbReference type="Proteomes" id="UP000289238">
    <property type="component" value="Unassembled WGS sequence"/>
</dbReference>